<keyword evidence="1" id="KW-0732">Signal</keyword>
<sequence>MKKILLASTILVGTAGFAAADNNNFTWSGEAYAGVAWSTTSGFAPEVTASFTAGMATTTDGGLEAGAKIKIKAMGVSMNKDHTDGGFGTVTANGTTVPPEGTISDASVYLSGDFGKFEVVYDADGASATTYDVNFKYSNTWGDFTVAAYYTYDPSGTMTNGDMGVKLSYSMADYTFYVEPEWDASVTDYKIGFGASATMSGFTGAVDLDYENATTDWDWKASVKYATGPYSVGAFVEDDGVDDQMDYGANVGYDLGGGVSLDAEYKWDADTTGSIFAVGVSMKF</sequence>
<protein>
    <submittedName>
        <fullName evidence="3">Porin</fullName>
    </submittedName>
</protein>
<reference evidence="3 4" key="1">
    <citation type="submission" date="2019-08" db="EMBL/GenBank/DDBJ databases">
        <title>Identification of a novel species of the genus Boseongicola.</title>
        <authorList>
            <person name="Zhang X.-Q."/>
        </authorList>
    </citation>
    <scope>NUCLEOTIDE SEQUENCE [LARGE SCALE GENOMIC DNA]</scope>
    <source>
        <strain evidence="3 4">HY14</strain>
    </source>
</reference>
<name>A0A5D0R9T2_9RHOB</name>
<proteinExistence type="predicted"/>
<comment type="caution">
    <text evidence="3">The sequence shown here is derived from an EMBL/GenBank/DDBJ whole genome shotgun (WGS) entry which is preliminary data.</text>
</comment>
<keyword evidence="4" id="KW-1185">Reference proteome</keyword>
<dbReference type="GO" id="GO:0016020">
    <property type="term" value="C:membrane"/>
    <property type="evidence" value="ECO:0007669"/>
    <property type="project" value="InterPro"/>
</dbReference>
<dbReference type="InterPro" id="IPR033900">
    <property type="entry name" value="Gram_neg_porin_domain"/>
</dbReference>
<dbReference type="AlphaFoldDB" id="A0A5D0R9T2"/>
<organism evidence="3 4">
    <name type="scientific">Maritimibacter fusiformis</name>
    <dbReference type="NCBI Taxonomy" id="2603819"/>
    <lineage>
        <taxon>Bacteria</taxon>
        <taxon>Pseudomonadati</taxon>
        <taxon>Pseudomonadota</taxon>
        <taxon>Alphaproteobacteria</taxon>
        <taxon>Rhodobacterales</taxon>
        <taxon>Roseobacteraceae</taxon>
        <taxon>Maritimibacter</taxon>
    </lineage>
</organism>
<dbReference type="EMBL" id="VSIY01000015">
    <property type="protein sequence ID" value="TYB77849.1"/>
    <property type="molecule type" value="Genomic_DNA"/>
</dbReference>
<dbReference type="Gene3D" id="2.40.160.10">
    <property type="entry name" value="Porin"/>
    <property type="match status" value="1"/>
</dbReference>
<feature type="domain" description="Porin" evidence="2">
    <location>
        <begin position="7"/>
        <end position="268"/>
    </location>
</feature>
<dbReference type="GO" id="GO:0015288">
    <property type="term" value="F:porin activity"/>
    <property type="evidence" value="ECO:0007669"/>
    <property type="project" value="InterPro"/>
</dbReference>
<accession>A0A5D0R9T2</accession>
<evidence type="ECO:0000256" key="1">
    <source>
        <dbReference type="SAM" id="SignalP"/>
    </source>
</evidence>
<dbReference type="Proteomes" id="UP000322080">
    <property type="component" value="Unassembled WGS sequence"/>
</dbReference>
<feature type="chain" id="PRO_5022992933" evidence="1">
    <location>
        <begin position="21"/>
        <end position="284"/>
    </location>
</feature>
<evidence type="ECO:0000313" key="3">
    <source>
        <dbReference type="EMBL" id="TYB77849.1"/>
    </source>
</evidence>
<evidence type="ECO:0000259" key="2">
    <source>
        <dbReference type="Pfam" id="PF13609"/>
    </source>
</evidence>
<gene>
    <name evidence="3" type="ORF">FVF75_16530</name>
</gene>
<dbReference type="SUPFAM" id="SSF56935">
    <property type="entry name" value="Porins"/>
    <property type="match status" value="1"/>
</dbReference>
<evidence type="ECO:0000313" key="4">
    <source>
        <dbReference type="Proteomes" id="UP000322080"/>
    </source>
</evidence>
<dbReference type="Pfam" id="PF13609">
    <property type="entry name" value="Porin_4"/>
    <property type="match status" value="1"/>
</dbReference>
<dbReference type="InterPro" id="IPR023614">
    <property type="entry name" value="Porin_dom_sf"/>
</dbReference>
<feature type="signal peptide" evidence="1">
    <location>
        <begin position="1"/>
        <end position="20"/>
    </location>
</feature>
<dbReference type="RefSeq" id="WP_148379886.1">
    <property type="nucleotide sequence ID" value="NZ_VSIY01000015.1"/>
</dbReference>